<proteinExistence type="predicted"/>
<dbReference type="EMBL" id="CP013140">
    <property type="protein sequence ID" value="ALN55843.1"/>
    <property type="molecule type" value="Genomic_DNA"/>
</dbReference>
<accession>A0A0S2DBE5</accession>
<dbReference type="KEGG" id="lez:GLE_0485"/>
<feature type="signal peptide" evidence="1">
    <location>
        <begin position="1"/>
        <end position="22"/>
    </location>
</feature>
<evidence type="ECO:0000313" key="3">
    <source>
        <dbReference type="Proteomes" id="UP000061569"/>
    </source>
</evidence>
<feature type="chain" id="PRO_5006595257" evidence="1">
    <location>
        <begin position="23"/>
        <end position="196"/>
    </location>
</feature>
<dbReference type="STRING" id="69.GLE_0485"/>
<name>A0A0S2DBE5_LYSEN</name>
<dbReference type="PATRIC" id="fig|69.6.peg.481"/>
<gene>
    <name evidence="2" type="ORF">GLE_0485</name>
</gene>
<evidence type="ECO:0000256" key="1">
    <source>
        <dbReference type="SAM" id="SignalP"/>
    </source>
</evidence>
<keyword evidence="1" id="KW-0732">Signal</keyword>
<protein>
    <submittedName>
        <fullName evidence="2">Uncharacterized protein</fullName>
    </submittedName>
</protein>
<dbReference type="Proteomes" id="UP000061569">
    <property type="component" value="Chromosome"/>
</dbReference>
<evidence type="ECO:0000313" key="2">
    <source>
        <dbReference type="EMBL" id="ALN55843.1"/>
    </source>
</evidence>
<reference evidence="2 3" key="1">
    <citation type="submission" date="2015-11" db="EMBL/GenBank/DDBJ databases">
        <title>Genome sequences of Lysobacter enzymogenes strain C3 and Lysobacter antibioticus ATCC 29479.</title>
        <authorList>
            <person name="Kobayashi D.Y."/>
        </authorList>
    </citation>
    <scope>NUCLEOTIDE SEQUENCE [LARGE SCALE GENOMIC DNA]</scope>
    <source>
        <strain evidence="2 3">C3</strain>
    </source>
</reference>
<organism evidence="2 3">
    <name type="scientific">Lysobacter enzymogenes</name>
    <dbReference type="NCBI Taxonomy" id="69"/>
    <lineage>
        <taxon>Bacteria</taxon>
        <taxon>Pseudomonadati</taxon>
        <taxon>Pseudomonadota</taxon>
        <taxon>Gammaproteobacteria</taxon>
        <taxon>Lysobacterales</taxon>
        <taxon>Lysobacteraceae</taxon>
        <taxon>Lysobacter</taxon>
    </lineage>
</organism>
<sequence>MKIQTQTLYGALLAVAFAPALAQNAASPAELTQAATGPAFTVGSTEFRLAPSAVVRPADASAAGAGIGLPTAGYTVDLPAKATAARAQAQSTSNPGGLVAAAPAGGGENLAVAVSASGGTVIVKPELDVYITHIGVVDALVKDSGGTLLYSSDIGGKATIGFGSVDQAMAARERILGRAGVKDVAPVLLEQRQVAW</sequence>
<dbReference type="AlphaFoldDB" id="A0A0S2DBE5"/>